<protein>
    <recommendedName>
        <fullName evidence="3">Secreted protein</fullName>
    </recommendedName>
</protein>
<organism evidence="2">
    <name type="scientific">Sesamum radiatum</name>
    <name type="common">Black benniseed</name>
    <dbReference type="NCBI Taxonomy" id="300843"/>
    <lineage>
        <taxon>Eukaryota</taxon>
        <taxon>Viridiplantae</taxon>
        <taxon>Streptophyta</taxon>
        <taxon>Embryophyta</taxon>
        <taxon>Tracheophyta</taxon>
        <taxon>Spermatophyta</taxon>
        <taxon>Magnoliopsida</taxon>
        <taxon>eudicotyledons</taxon>
        <taxon>Gunneridae</taxon>
        <taxon>Pentapetalae</taxon>
        <taxon>asterids</taxon>
        <taxon>lamiids</taxon>
        <taxon>Lamiales</taxon>
        <taxon>Pedaliaceae</taxon>
        <taxon>Sesamum</taxon>
    </lineage>
</organism>
<gene>
    <name evidence="2" type="ORF">Sradi_5062100</name>
</gene>
<evidence type="ECO:0000313" key="2">
    <source>
        <dbReference type="EMBL" id="KAL0324928.1"/>
    </source>
</evidence>
<reference evidence="2" key="2">
    <citation type="journal article" date="2024" name="Plant">
        <title>Genomic evolution and insights into agronomic trait innovations of Sesamum species.</title>
        <authorList>
            <person name="Miao H."/>
            <person name="Wang L."/>
            <person name="Qu L."/>
            <person name="Liu H."/>
            <person name="Sun Y."/>
            <person name="Le M."/>
            <person name="Wang Q."/>
            <person name="Wei S."/>
            <person name="Zheng Y."/>
            <person name="Lin W."/>
            <person name="Duan Y."/>
            <person name="Cao H."/>
            <person name="Xiong S."/>
            <person name="Wang X."/>
            <person name="Wei L."/>
            <person name="Li C."/>
            <person name="Ma Q."/>
            <person name="Ju M."/>
            <person name="Zhao R."/>
            <person name="Li G."/>
            <person name="Mu C."/>
            <person name="Tian Q."/>
            <person name="Mei H."/>
            <person name="Zhang T."/>
            <person name="Gao T."/>
            <person name="Zhang H."/>
        </authorList>
    </citation>
    <scope>NUCLEOTIDE SEQUENCE</scope>
    <source>
        <strain evidence="2">G02</strain>
    </source>
</reference>
<feature type="chain" id="PRO_5043789032" description="Secreted protein" evidence="1">
    <location>
        <begin position="24"/>
        <end position="78"/>
    </location>
</feature>
<sequence>MPCPQRWVKAMLLPPIWATRAIAQRLRARVALCYRPRAKGVAYPKIVRRATPPPFRRRSEGQLLLPPIWATPGRSPRG</sequence>
<comment type="caution">
    <text evidence="2">The sequence shown here is derived from an EMBL/GenBank/DDBJ whole genome shotgun (WGS) entry which is preliminary data.</text>
</comment>
<keyword evidence="1" id="KW-0732">Signal</keyword>
<reference evidence="2" key="1">
    <citation type="submission" date="2020-06" db="EMBL/GenBank/DDBJ databases">
        <authorList>
            <person name="Li T."/>
            <person name="Hu X."/>
            <person name="Zhang T."/>
            <person name="Song X."/>
            <person name="Zhang H."/>
            <person name="Dai N."/>
            <person name="Sheng W."/>
            <person name="Hou X."/>
            <person name="Wei L."/>
        </authorList>
    </citation>
    <scope>NUCLEOTIDE SEQUENCE</scope>
    <source>
        <strain evidence="2">G02</strain>
        <tissue evidence="2">Leaf</tissue>
    </source>
</reference>
<name>A0AAW2M1H9_SESRA</name>
<evidence type="ECO:0000256" key="1">
    <source>
        <dbReference type="SAM" id="SignalP"/>
    </source>
</evidence>
<proteinExistence type="predicted"/>
<dbReference type="EMBL" id="JACGWJ010000023">
    <property type="protein sequence ID" value="KAL0324928.1"/>
    <property type="molecule type" value="Genomic_DNA"/>
</dbReference>
<accession>A0AAW2M1H9</accession>
<feature type="signal peptide" evidence="1">
    <location>
        <begin position="1"/>
        <end position="23"/>
    </location>
</feature>
<dbReference type="AlphaFoldDB" id="A0AAW2M1H9"/>
<evidence type="ECO:0008006" key="3">
    <source>
        <dbReference type="Google" id="ProtNLM"/>
    </source>
</evidence>